<dbReference type="STRING" id="407821.A0A087T7I4"/>
<protein>
    <submittedName>
        <fullName evidence="3">S1 RNA-binding domain-containing protein 1</fullName>
    </submittedName>
</protein>
<dbReference type="InterPro" id="IPR032639">
    <property type="entry name" value="Tex_YqgF"/>
</dbReference>
<dbReference type="Gene3D" id="1.10.3500.10">
    <property type="entry name" value="Tex N-terminal region-like"/>
    <property type="match status" value="1"/>
</dbReference>
<dbReference type="Pfam" id="PF22706">
    <property type="entry name" value="Tex_central_region"/>
    <property type="match status" value="1"/>
</dbReference>
<dbReference type="PANTHER" id="PTHR10724">
    <property type="entry name" value="30S RIBOSOMAL PROTEIN S1"/>
    <property type="match status" value="1"/>
</dbReference>
<feature type="compositionally biased region" description="Basic residues" evidence="1">
    <location>
        <begin position="1"/>
        <end position="10"/>
    </location>
</feature>
<dbReference type="Pfam" id="PF09371">
    <property type="entry name" value="Tex_N"/>
    <property type="match status" value="1"/>
</dbReference>
<evidence type="ECO:0000259" key="2">
    <source>
        <dbReference type="SMART" id="SM00732"/>
    </source>
</evidence>
<dbReference type="Gene3D" id="1.10.10.650">
    <property type="entry name" value="RuvA domain 2-like"/>
    <property type="match status" value="1"/>
</dbReference>
<dbReference type="GO" id="GO:0006412">
    <property type="term" value="P:translation"/>
    <property type="evidence" value="ECO:0007669"/>
    <property type="project" value="TreeGrafter"/>
</dbReference>
<dbReference type="GO" id="GO:0003729">
    <property type="term" value="F:mRNA binding"/>
    <property type="evidence" value="ECO:0007669"/>
    <property type="project" value="TreeGrafter"/>
</dbReference>
<dbReference type="Proteomes" id="UP000054359">
    <property type="component" value="Unassembled WGS sequence"/>
</dbReference>
<dbReference type="GO" id="GO:0003735">
    <property type="term" value="F:structural constituent of ribosome"/>
    <property type="evidence" value="ECO:0007669"/>
    <property type="project" value="TreeGrafter"/>
</dbReference>
<dbReference type="SUPFAM" id="SSF53098">
    <property type="entry name" value="Ribonuclease H-like"/>
    <property type="match status" value="1"/>
</dbReference>
<feature type="compositionally biased region" description="Basic and acidic residues" evidence="1">
    <location>
        <begin position="150"/>
        <end position="159"/>
    </location>
</feature>
<dbReference type="InterPro" id="IPR041692">
    <property type="entry name" value="HHH_9"/>
</dbReference>
<accession>A0A087T7I4</accession>
<dbReference type="InterPro" id="IPR010994">
    <property type="entry name" value="RuvA_2-like"/>
</dbReference>
<sequence length="877" mass="98191">MPRLRERKPKIKVEAIDDDLSNDDDEASDDNDDTDYEPVPQKQLKRKRNIEDALADGEVAATEGDINCVPASKRRKGGNKSAPKPRAKKIKSEQLDVNDEENSENSNLKAKRTLPQSKRGRKKVKVEKSIEKNVGDSVSSDLQPVVSPNEDVKIPKTEEKEETEASNPPSTGQSSCDATVKTCQQQPFTRGKVGEAWKDEEVVAEATNVDIWIAKNVITLLDQDCSIPFIVRYRKEMTGGLQAEKLREIQASYDEVKLVHKKVENILKSVKDERLDENLVASFLSAKTLEEVELLYAPFKPGNKKTLAERSKKLGLEPIALQILEMKTSLLNAKLSSFVKSQKGLETEKEIQTGIQHIIADVIAKDRRVLDFVRQMSQNKQIRITSSKTASAEKEDRQAFVVGGKTQNFKYENYFDLNILLSNVAPHQVMALNRGEKQKVLKVKIQIPEGVKKTITSFIWNTFCNRKHLDKATYDFLQSCVSDAYDRLIEPHVCRQIRSDLSKHAEKESIAIFCSNLKSLLLTPPVRGKTVVGVDPGFTHGCKIAAVSSKGDVLATDVIYPHSKSRSCYASDAETLKSMLTTYGAEVIAIGNGTACRETEVWLSDLIKKNFFVPLNVKYCIINESGVSIYSVTKEAELELPDMDPNVRSAVSIARRLQDPLLEYVKVEPKHLGVGMYQHDVPEVQLKKALDSIVEECVSFVGVDLNVCPEFLLRKISGLSATRAKQIVEWRSKNGCFINRQQLLQVKGLGQKSFEQCAGFVKILPETSASTSDQVFDAEEEKPKGKKAKKTVVFAPNLLDQTIIHPESYSIAEKFLEEIKGSPQEIGQQSLVDKVSQYMKFKCVENVATQFSVSVSLMQLVIDAFKQLHDYDIRGEF</sequence>
<dbReference type="Pfam" id="PF16921">
    <property type="entry name" value="Tex_YqgF"/>
    <property type="match status" value="1"/>
</dbReference>
<dbReference type="InterPro" id="IPR006641">
    <property type="entry name" value="YqgF/RNaseH-like_dom"/>
</dbReference>
<dbReference type="FunFam" id="1.10.10.650:FF:000001">
    <property type="entry name" value="S1 RNA-binding domain 1"/>
    <property type="match status" value="1"/>
</dbReference>
<dbReference type="OMA" id="RWAWRTR"/>
<feature type="region of interest" description="Disordered" evidence="1">
    <location>
        <begin position="60"/>
        <end position="178"/>
    </location>
</feature>
<feature type="region of interest" description="Disordered" evidence="1">
    <location>
        <begin position="1"/>
        <end position="48"/>
    </location>
</feature>
<dbReference type="InterPro" id="IPR055179">
    <property type="entry name" value="Tex-like_central_region"/>
</dbReference>
<dbReference type="SUPFAM" id="SSF47781">
    <property type="entry name" value="RuvA domain 2-like"/>
    <property type="match status" value="2"/>
</dbReference>
<keyword evidence="4" id="KW-1185">Reference proteome</keyword>
<dbReference type="SMART" id="SM00732">
    <property type="entry name" value="YqgFc"/>
    <property type="match status" value="1"/>
</dbReference>
<reference evidence="3 4" key="1">
    <citation type="submission" date="2013-11" db="EMBL/GenBank/DDBJ databases">
        <title>Genome sequencing of Stegodyphus mimosarum.</title>
        <authorList>
            <person name="Bechsgaard J."/>
        </authorList>
    </citation>
    <scope>NUCLEOTIDE SEQUENCE [LARGE SCALE GENOMIC DNA]</scope>
</reference>
<evidence type="ECO:0000256" key="1">
    <source>
        <dbReference type="SAM" id="MobiDB-lite"/>
    </source>
</evidence>
<dbReference type="GO" id="GO:0006139">
    <property type="term" value="P:nucleobase-containing compound metabolic process"/>
    <property type="evidence" value="ECO:0007669"/>
    <property type="project" value="InterPro"/>
</dbReference>
<evidence type="ECO:0000313" key="3">
    <source>
        <dbReference type="EMBL" id="KFM61073.1"/>
    </source>
</evidence>
<dbReference type="SUPFAM" id="SSF158832">
    <property type="entry name" value="Tex N-terminal region-like"/>
    <property type="match status" value="1"/>
</dbReference>
<feature type="non-terminal residue" evidence="3">
    <location>
        <position position="877"/>
    </location>
</feature>
<feature type="domain" description="YqgF/RNase H-like" evidence="2">
    <location>
        <begin position="529"/>
        <end position="631"/>
    </location>
</feature>
<dbReference type="EMBL" id="KK113795">
    <property type="protein sequence ID" value="KFM61073.1"/>
    <property type="molecule type" value="Genomic_DNA"/>
</dbReference>
<name>A0A087T7I4_STEMI</name>
<dbReference type="AlphaFoldDB" id="A0A087T7I4"/>
<dbReference type="Gene3D" id="3.30.420.140">
    <property type="entry name" value="YqgF/RNase H-like domain"/>
    <property type="match status" value="1"/>
</dbReference>
<dbReference type="Pfam" id="PF17674">
    <property type="entry name" value="HHH_9"/>
    <property type="match status" value="1"/>
</dbReference>
<feature type="compositionally biased region" description="Acidic residues" evidence="1">
    <location>
        <begin position="16"/>
        <end position="36"/>
    </location>
</feature>
<dbReference type="InterPro" id="IPR012337">
    <property type="entry name" value="RNaseH-like_sf"/>
</dbReference>
<feature type="compositionally biased region" description="Polar residues" evidence="1">
    <location>
        <begin position="165"/>
        <end position="178"/>
    </location>
</feature>
<gene>
    <name evidence="3" type="ORF">X975_18629</name>
</gene>
<dbReference type="Pfam" id="PF12836">
    <property type="entry name" value="HHH_3"/>
    <property type="match status" value="1"/>
</dbReference>
<feature type="compositionally biased region" description="Basic residues" evidence="1">
    <location>
        <begin position="72"/>
        <end position="89"/>
    </location>
</feature>
<dbReference type="InterPro" id="IPR023319">
    <property type="entry name" value="Tex-like_HTH_dom_sf"/>
</dbReference>
<dbReference type="OrthoDB" id="6423343at2759"/>
<dbReference type="FunFam" id="3.30.420.140:FF:000001">
    <property type="entry name" value="RNA-binding transcriptional accessory protein"/>
    <property type="match status" value="1"/>
</dbReference>
<dbReference type="InterPro" id="IPR018974">
    <property type="entry name" value="Tex-like_N"/>
</dbReference>
<organism evidence="3 4">
    <name type="scientific">Stegodyphus mimosarum</name>
    <name type="common">African social velvet spider</name>
    <dbReference type="NCBI Taxonomy" id="407821"/>
    <lineage>
        <taxon>Eukaryota</taxon>
        <taxon>Metazoa</taxon>
        <taxon>Ecdysozoa</taxon>
        <taxon>Arthropoda</taxon>
        <taxon>Chelicerata</taxon>
        <taxon>Arachnida</taxon>
        <taxon>Araneae</taxon>
        <taxon>Araneomorphae</taxon>
        <taxon>Entelegynae</taxon>
        <taxon>Eresoidea</taxon>
        <taxon>Eresidae</taxon>
        <taxon>Stegodyphus</taxon>
    </lineage>
</organism>
<dbReference type="Gene3D" id="1.10.150.310">
    <property type="entry name" value="Tex RuvX-like domain-like"/>
    <property type="match status" value="1"/>
</dbReference>
<dbReference type="PANTHER" id="PTHR10724:SF10">
    <property type="entry name" value="S1 RNA-BINDING DOMAIN-CONTAINING PROTEIN 1"/>
    <property type="match status" value="1"/>
</dbReference>
<dbReference type="InterPro" id="IPR037027">
    <property type="entry name" value="YqgF/RNaseH-like_dom_sf"/>
</dbReference>
<dbReference type="InterPro" id="IPR050437">
    <property type="entry name" value="Ribos_protein_bS1-like"/>
</dbReference>
<proteinExistence type="predicted"/>
<evidence type="ECO:0000313" key="4">
    <source>
        <dbReference type="Proteomes" id="UP000054359"/>
    </source>
</evidence>
<dbReference type="InterPro" id="IPR023323">
    <property type="entry name" value="Tex-like_dom_sf"/>
</dbReference>